<dbReference type="RefSeq" id="WP_369250058.1">
    <property type="nucleotide sequence ID" value="NZ_CP163443.1"/>
</dbReference>
<keyword evidence="1" id="KW-0812">Transmembrane</keyword>
<gene>
    <name evidence="2" type="ORF">AB5J53_37545</name>
</gene>
<protein>
    <submittedName>
        <fullName evidence="2">YcxB family protein</fullName>
    </submittedName>
</protein>
<reference evidence="2" key="1">
    <citation type="submission" date="2024-07" db="EMBL/GenBank/DDBJ databases">
        <authorList>
            <person name="Yu S.T."/>
        </authorList>
    </citation>
    <scope>NUCLEOTIDE SEQUENCE</scope>
    <source>
        <strain evidence="2">R41</strain>
    </source>
</reference>
<dbReference type="EMBL" id="CP163443">
    <property type="protein sequence ID" value="XDQ56987.1"/>
    <property type="molecule type" value="Genomic_DNA"/>
</dbReference>
<accession>A0AB39RP36</accession>
<dbReference type="AlphaFoldDB" id="A0AB39RP36"/>
<sequence length="188" mass="20998">MAEGRSAEGTNNRAEISDDVVDEQTAVQLVYRPQSADTLVGLRVRERIKRTGLLLRGVFLALWVGTWLVSAVSRGSVDVVSTVLFLFVVLVVWGYPRLQAAHVQRIIGWQGEYRATVSPAGITCRSDHSTLVQKWSVFQGYRETAGHFVLLSRDPNIMCLDVLPKRGVREAGDLDRLRALLDQHTTRV</sequence>
<feature type="transmembrane region" description="Helical" evidence="1">
    <location>
        <begin position="53"/>
        <end position="73"/>
    </location>
</feature>
<evidence type="ECO:0000256" key="1">
    <source>
        <dbReference type="SAM" id="Phobius"/>
    </source>
</evidence>
<proteinExistence type="predicted"/>
<evidence type="ECO:0000313" key="2">
    <source>
        <dbReference type="EMBL" id="XDQ56987.1"/>
    </source>
</evidence>
<feature type="transmembrane region" description="Helical" evidence="1">
    <location>
        <begin position="79"/>
        <end position="96"/>
    </location>
</feature>
<organism evidence="2">
    <name type="scientific">Streptomyces sp. R41</name>
    <dbReference type="NCBI Taxonomy" id="3238632"/>
    <lineage>
        <taxon>Bacteria</taxon>
        <taxon>Bacillati</taxon>
        <taxon>Actinomycetota</taxon>
        <taxon>Actinomycetes</taxon>
        <taxon>Kitasatosporales</taxon>
        <taxon>Streptomycetaceae</taxon>
        <taxon>Streptomyces</taxon>
    </lineage>
</organism>
<keyword evidence="1" id="KW-0472">Membrane</keyword>
<name>A0AB39RP36_9ACTN</name>
<keyword evidence="1" id="KW-1133">Transmembrane helix</keyword>